<dbReference type="Proteomes" id="UP000597338">
    <property type="component" value="Unassembled WGS sequence"/>
</dbReference>
<evidence type="ECO:0000313" key="3">
    <source>
        <dbReference type="Proteomes" id="UP000597338"/>
    </source>
</evidence>
<keyword evidence="1" id="KW-0472">Membrane</keyword>
<comment type="caution">
    <text evidence="2">The sequence shown here is derived from an EMBL/GenBank/DDBJ whole genome shotgun (WGS) entry which is preliminary data.</text>
</comment>
<name>A0ABQ1MMH4_9SPHI</name>
<accession>A0ABQ1MMH4</accession>
<evidence type="ECO:0000313" key="2">
    <source>
        <dbReference type="EMBL" id="GGC43161.1"/>
    </source>
</evidence>
<dbReference type="EMBL" id="BMIK01000019">
    <property type="protein sequence ID" value="GGC43161.1"/>
    <property type="molecule type" value="Genomic_DNA"/>
</dbReference>
<reference evidence="3" key="1">
    <citation type="journal article" date="2019" name="Int. J. Syst. Evol. Microbiol.">
        <title>The Global Catalogue of Microorganisms (GCM) 10K type strain sequencing project: providing services to taxonomists for standard genome sequencing and annotation.</title>
        <authorList>
            <consortium name="The Broad Institute Genomics Platform"/>
            <consortium name="The Broad Institute Genome Sequencing Center for Infectious Disease"/>
            <person name="Wu L."/>
            <person name="Ma J."/>
        </authorList>
    </citation>
    <scope>NUCLEOTIDE SEQUENCE [LARGE SCALE GENOMIC DNA]</scope>
    <source>
        <strain evidence="3">CGMCC 1.15342</strain>
    </source>
</reference>
<feature type="transmembrane region" description="Helical" evidence="1">
    <location>
        <begin position="83"/>
        <end position="107"/>
    </location>
</feature>
<sequence length="282" mass="32522">MPQYWKALGFTWACALVVMVYIRLNNRHFGKQYGIHDGVLKRLSKQWLWNFLPPVFFVPIAVTVYYAVNNTSIGERGYFQNEFAFVFLGIFCLVLLYSSFDILCFVVSETEERRAFEAFKAQVLSEQSATPIPTAPVPETAPAIQVQHYFRNELHSLPFSQIALIEHRNNKTTCYTYDSGKYRLPTTKEELLRFSEAQGFHWFSPFYGFALNAIAYLVSGGDGSLLIALKSGIQPTLQKQVIPPKEEAQQFFIKIHKNKAHKVRNWYKELMEKKGRPGSERP</sequence>
<evidence type="ECO:0008006" key="4">
    <source>
        <dbReference type="Google" id="ProtNLM"/>
    </source>
</evidence>
<keyword evidence="3" id="KW-1185">Reference proteome</keyword>
<evidence type="ECO:0000256" key="1">
    <source>
        <dbReference type="SAM" id="Phobius"/>
    </source>
</evidence>
<protein>
    <recommendedName>
        <fullName evidence="4">LytTr DNA-binding domain-containing protein</fullName>
    </recommendedName>
</protein>
<organism evidence="2 3">
    <name type="scientific">Parapedobacter defluvii</name>
    <dbReference type="NCBI Taxonomy" id="2045106"/>
    <lineage>
        <taxon>Bacteria</taxon>
        <taxon>Pseudomonadati</taxon>
        <taxon>Bacteroidota</taxon>
        <taxon>Sphingobacteriia</taxon>
        <taxon>Sphingobacteriales</taxon>
        <taxon>Sphingobacteriaceae</taxon>
        <taxon>Parapedobacter</taxon>
    </lineage>
</organism>
<keyword evidence="1" id="KW-0812">Transmembrane</keyword>
<feature type="transmembrane region" description="Helical" evidence="1">
    <location>
        <begin position="47"/>
        <end position="68"/>
    </location>
</feature>
<proteinExistence type="predicted"/>
<gene>
    <name evidence="2" type="ORF">GCM10011386_39290</name>
</gene>
<keyword evidence="1" id="KW-1133">Transmembrane helix</keyword>
<feature type="transmembrane region" description="Helical" evidence="1">
    <location>
        <begin position="6"/>
        <end position="26"/>
    </location>
</feature>